<comment type="caution">
    <text evidence="1">The sequence shown here is derived from an EMBL/GenBank/DDBJ whole genome shotgun (WGS) entry which is preliminary data.</text>
</comment>
<reference evidence="1 2" key="1">
    <citation type="submission" date="2021-10" db="EMBL/GenBank/DDBJ databases">
        <title>Anaerobic single-cell dispensing facilitates the cultivation of human gut bacteria.</title>
        <authorList>
            <person name="Afrizal A."/>
        </authorList>
    </citation>
    <scope>NUCLEOTIDE SEQUENCE [LARGE SCALE GENOMIC DNA]</scope>
    <source>
        <strain evidence="1 2">CLA-AA-H246</strain>
    </source>
</reference>
<proteinExistence type="predicted"/>
<dbReference type="EMBL" id="JAJEQE010000008">
    <property type="protein sequence ID" value="MCC2148454.1"/>
    <property type="molecule type" value="Genomic_DNA"/>
</dbReference>
<evidence type="ECO:0000313" key="1">
    <source>
        <dbReference type="EMBL" id="MCC2148454.1"/>
    </source>
</evidence>
<sequence length="91" mass="10689">MCAMKAAEKNAKRRAHYNHLERAVDAEAAKRFHEPTYSQRIPHYVKQVYEQLELAAGLSGFEIAGLRDRRTGREYYKADNEVHERKQEEEP</sequence>
<protein>
    <submittedName>
        <fullName evidence="1">Uncharacterized protein</fullName>
    </submittedName>
</protein>
<name>A0ABS8EUK2_9FIRM</name>
<gene>
    <name evidence="1" type="ORF">LKD42_04185</name>
</gene>
<organism evidence="1 2">
    <name type="scientific">Hominisplanchenecus faecis</name>
    <dbReference type="NCBI Taxonomy" id="2885351"/>
    <lineage>
        <taxon>Bacteria</taxon>
        <taxon>Bacillati</taxon>
        <taxon>Bacillota</taxon>
        <taxon>Clostridia</taxon>
        <taxon>Lachnospirales</taxon>
        <taxon>Lachnospiraceae</taxon>
        <taxon>Hominisplanchenecus</taxon>
    </lineage>
</organism>
<keyword evidence="2" id="KW-1185">Reference proteome</keyword>
<accession>A0ABS8EUK2</accession>
<evidence type="ECO:0000313" key="2">
    <source>
        <dbReference type="Proteomes" id="UP001299235"/>
    </source>
</evidence>
<dbReference type="Proteomes" id="UP001299235">
    <property type="component" value="Unassembled WGS sequence"/>
</dbReference>